<feature type="non-terminal residue" evidence="5">
    <location>
        <position position="256"/>
    </location>
</feature>
<reference evidence="5" key="1">
    <citation type="submission" date="2016-01" db="EMBL/GenBank/DDBJ databases">
        <title>Diversity of S-adenosylmethionine dependent methyltransferases of the cryptobiotic chironomid in relation to desiccation stress resistance.</title>
        <authorList>
            <person name="Deviatiiarov R."/>
            <person name="Gusev O."/>
            <person name="Aupov R."/>
            <person name="Cornette R."/>
            <person name="Kikawada T."/>
        </authorList>
    </citation>
    <scope>NUCLEOTIDE SEQUENCE</scope>
</reference>
<dbReference type="Gene3D" id="3.40.50.150">
    <property type="entry name" value="Vaccinia Virus protein VP39"/>
    <property type="match status" value="1"/>
</dbReference>
<evidence type="ECO:0000313" key="5">
    <source>
        <dbReference type="EMBL" id="AOG17822.1"/>
    </source>
</evidence>
<keyword evidence="4" id="KW-0949">S-adenosyl-L-methionine</keyword>
<keyword evidence="1 5" id="KW-0489">Methyltransferase</keyword>
<proteinExistence type="evidence at transcript level"/>
<dbReference type="CDD" id="cd02440">
    <property type="entry name" value="AdoMet_MTases"/>
    <property type="match status" value="1"/>
</dbReference>
<dbReference type="PANTHER" id="PTHR43464:SF19">
    <property type="entry name" value="UBIQUINONE BIOSYNTHESIS O-METHYLTRANSFERASE, MITOCHONDRIAL"/>
    <property type="match status" value="1"/>
</dbReference>
<organism evidence="5">
    <name type="scientific">Polypedilum nubifer</name>
    <dbReference type="NCBI Taxonomy" id="54969"/>
    <lineage>
        <taxon>Eukaryota</taxon>
        <taxon>Metazoa</taxon>
        <taxon>Ecdysozoa</taxon>
        <taxon>Arthropoda</taxon>
        <taxon>Hexapoda</taxon>
        <taxon>Insecta</taxon>
        <taxon>Pterygota</taxon>
        <taxon>Neoptera</taxon>
        <taxon>Endopterygota</taxon>
        <taxon>Diptera</taxon>
        <taxon>Nematocera</taxon>
        <taxon>Chironomoidea</taxon>
        <taxon>Chironomidae</taxon>
        <taxon>Chironominae</taxon>
        <taxon>Polypedilum</taxon>
        <taxon>Polypedilum</taxon>
    </lineage>
</organism>
<dbReference type="PANTHER" id="PTHR43464">
    <property type="entry name" value="METHYLTRANSFERASE"/>
    <property type="match status" value="1"/>
</dbReference>
<sequence length="256" mass="28651">MMAEATASVNRREIETFERFASDWWTPNGPATLLHKMVPTIRIPLIVDGLSQSGRVEAENRDKPGVLAGLKFLDVGSGVGTTTEVLARLGADVVGIDPAEKLIEAASDRVRNGSENLTIAYHCDTVENFCRENSAKFDVVTLFDVVEHVADVRLVLKSSVECLKPGGQIFIITWNKTFMAWFYGIFILEYVTRCIPRGVHSLSMFVKPDTVKELLEEFGCKDVEVRGMWYSLWRKNWSFSSYKGVTYTVRAVKGGD</sequence>
<name>A0A1B3PDL3_9DIPT</name>
<dbReference type="GO" id="GO:0005739">
    <property type="term" value="C:mitochondrion"/>
    <property type="evidence" value="ECO:0007669"/>
    <property type="project" value="TreeGrafter"/>
</dbReference>
<dbReference type="AlphaFoldDB" id="A0A1B3PDL3"/>
<dbReference type="GO" id="GO:0061542">
    <property type="term" value="F:3-demethylubiquinol 3-O-methyltransferase activity"/>
    <property type="evidence" value="ECO:0007669"/>
    <property type="project" value="InterPro"/>
</dbReference>
<evidence type="ECO:0000256" key="3">
    <source>
        <dbReference type="ARBA" id="ARBA00022688"/>
    </source>
</evidence>
<dbReference type="NCBIfam" id="TIGR01983">
    <property type="entry name" value="UbiG"/>
    <property type="match status" value="1"/>
</dbReference>
<dbReference type="Pfam" id="PF13489">
    <property type="entry name" value="Methyltransf_23"/>
    <property type="match status" value="1"/>
</dbReference>
<dbReference type="InterPro" id="IPR010233">
    <property type="entry name" value="UbiG_MeTrfase"/>
</dbReference>
<dbReference type="GO" id="GO:0032259">
    <property type="term" value="P:methylation"/>
    <property type="evidence" value="ECO:0007669"/>
    <property type="project" value="UniProtKB-KW"/>
</dbReference>
<keyword evidence="3" id="KW-0831">Ubiquinone biosynthesis</keyword>
<keyword evidence="2 5" id="KW-0808">Transferase</keyword>
<dbReference type="InterPro" id="IPR029063">
    <property type="entry name" value="SAM-dependent_MTases_sf"/>
</dbReference>
<dbReference type="GO" id="GO:0010420">
    <property type="term" value="F:polyprenyldihydroxybenzoate methyltransferase activity"/>
    <property type="evidence" value="ECO:0007669"/>
    <property type="project" value="InterPro"/>
</dbReference>
<evidence type="ECO:0000256" key="1">
    <source>
        <dbReference type="ARBA" id="ARBA00022603"/>
    </source>
</evidence>
<evidence type="ECO:0000256" key="2">
    <source>
        <dbReference type="ARBA" id="ARBA00022679"/>
    </source>
</evidence>
<protein>
    <submittedName>
        <fullName evidence="5">Putative hexaprenyldihydroxybenzoate methyltransferase</fullName>
    </submittedName>
</protein>
<accession>A0A1B3PDL3</accession>
<dbReference type="EMBL" id="KU660024">
    <property type="protein sequence ID" value="AOG17822.1"/>
    <property type="molecule type" value="mRNA"/>
</dbReference>
<evidence type="ECO:0000256" key="4">
    <source>
        <dbReference type="ARBA" id="ARBA00022691"/>
    </source>
</evidence>
<dbReference type="SUPFAM" id="SSF53335">
    <property type="entry name" value="S-adenosyl-L-methionine-dependent methyltransferases"/>
    <property type="match status" value="1"/>
</dbReference>
<gene>
    <name evidence="5" type="primary">Ubmt12</name>
</gene>